<dbReference type="SUPFAM" id="SSF55781">
    <property type="entry name" value="GAF domain-like"/>
    <property type="match status" value="1"/>
</dbReference>
<dbReference type="RefSeq" id="WP_239797254.1">
    <property type="nucleotide sequence ID" value="NZ_OU912926.1"/>
</dbReference>
<dbReference type="Gene3D" id="3.30.450.40">
    <property type="match status" value="1"/>
</dbReference>
<sequence>MSDVETSLIKLQDLSNFLEKGNLNDNLAQLAEMTAKILSAINCSIMLLNDDKSDNLLMSVCASYGPLPAAAYKQLIGKGEGIAGYVIATGQSLLIEDINRSEFAKLARRASEPGKSLICSPITIGAQIIGVVNISGHMRNCAFNLVDLNLLNVVALFIGKSIQSIQLQSILNSRFAQLALAQEAQNNMSASLGSILHNPDQVAKIFAKSFYKEMTRGGFGSNQIISAASEIISQLSDNLQHHSQRMERKMAKPLGDIPSLQKVAPRGEL</sequence>
<organism evidence="2 3">
    <name type="scientific">Candidatus Nitrotoga arctica</name>
    <dbReference type="NCBI Taxonomy" id="453162"/>
    <lineage>
        <taxon>Bacteria</taxon>
        <taxon>Pseudomonadati</taxon>
        <taxon>Pseudomonadota</taxon>
        <taxon>Betaproteobacteria</taxon>
        <taxon>Nitrosomonadales</taxon>
        <taxon>Gallionellaceae</taxon>
        <taxon>Candidatus Nitrotoga</taxon>
    </lineage>
</organism>
<dbReference type="Pfam" id="PF01590">
    <property type="entry name" value="GAF"/>
    <property type="match status" value="1"/>
</dbReference>
<dbReference type="SMART" id="SM00065">
    <property type="entry name" value="GAF"/>
    <property type="match status" value="1"/>
</dbReference>
<proteinExistence type="predicted"/>
<evidence type="ECO:0000313" key="2">
    <source>
        <dbReference type="EMBL" id="CAG9933481.1"/>
    </source>
</evidence>
<accession>A0ABM8Z0T5</accession>
<dbReference type="InterPro" id="IPR003018">
    <property type="entry name" value="GAF"/>
</dbReference>
<dbReference type="EMBL" id="OU912926">
    <property type="protein sequence ID" value="CAG9933481.1"/>
    <property type="molecule type" value="Genomic_DNA"/>
</dbReference>
<keyword evidence="3" id="KW-1185">Reference proteome</keyword>
<feature type="domain" description="GAF" evidence="1">
    <location>
        <begin position="22"/>
        <end position="172"/>
    </location>
</feature>
<name>A0ABM8Z0T5_9PROT</name>
<reference evidence="2 3" key="1">
    <citation type="submission" date="2021-10" db="EMBL/GenBank/DDBJ databases">
        <authorList>
            <person name="Koch H."/>
        </authorList>
    </citation>
    <scope>NUCLEOTIDE SEQUENCE [LARGE SCALE GENOMIC DNA]</scope>
    <source>
        <strain evidence="2">6680</strain>
    </source>
</reference>
<evidence type="ECO:0000259" key="1">
    <source>
        <dbReference type="SMART" id="SM00065"/>
    </source>
</evidence>
<dbReference type="Proteomes" id="UP000839052">
    <property type="component" value="Chromosome"/>
</dbReference>
<dbReference type="InterPro" id="IPR029016">
    <property type="entry name" value="GAF-like_dom_sf"/>
</dbReference>
<evidence type="ECO:0000313" key="3">
    <source>
        <dbReference type="Proteomes" id="UP000839052"/>
    </source>
</evidence>
<protein>
    <submittedName>
        <fullName evidence="2">GAF domain-containing protein</fullName>
    </submittedName>
</protein>
<gene>
    <name evidence="2" type="ORF">NTG6680_2232</name>
</gene>